<protein>
    <recommendedName>
        <fullName evidence="4">MarR family transcriptional regulator</fullName>
    </recommendedName>
</protein>
<feature type="compositionally biased region" description="Polar residues" evidence="1">
    <location>
        <begin position="79"/>
        <end position="92"/>
    </location>
</feature>
<dbReference type="RefSeq" id="WP_045021091.1">
    <property type="nucleotide sequence ID" value="NZ_JWJH01000011.1"/>
</dbReference>
<sequence>MTFIALTRLERKTLERLSGLHGKYPKTDSFLAGSLGPSCAAACRRMEPTGYVRIDRIAENGFRYALTDAGRDRVAGANVSRQQPVAARSSTEMGDANEF</sequence>
<reference evidence="2 3" key="1">
    <citation type="submission" date="2015-03" db="EMBL/GenBank/DDBJ databases">
        <title>Draft Genome Sequences of Agrobacterium nepotum Strain 39/7T (= CFBP 7436T = LMG 26435T) and Agrobacterium sp. Strain KFB 330 (= CFBP 8308 = LMG 28674).</title>
        <authorList>
            <person name="Kuzmanovic N."/>
            <person name="Pulawska J."/>
            <person name="Obradovic A."/>
        </authorList>
    </citation>
    <scope>NUCLEOTIDE SEQUENCE [LARGE SCALE GENOMIC DNA]</scope>
    <source>
        <strain evidence="2 3">39/7</strain>
    </source>
</reference>
<evidence type="ECO:0000313" key="2">
    <source>
        <dbReference type="EMBL" id="KJF67416.1"/>
    </source>
</evidence>
<dbReference type="Proteomes" id="UP000052068">
    <property type="component" value="Unassembled WGS sequence"/>
</dbReference>
<name>A0ABR5CRW1_9HYPH</name>
<keyword evidence="3" id="KW-1185">Reference proteome</keyword>
<comment type="caution">
    <text evidence="2">The sequence shown here is derived from an EMBL/GenBank/DDBJ whole genome shotgun (WGS) entry which is preliminary data.</text>
</comment>
<gene>
    <name evidence="2" type="ORF">RS75_13160</name>
</gene>
<feature type="region of interest" description="Disordered" evidence="1">
    <location>
        <begin position="75"/>
        <end position="99"/>
    </location>
</feature>
<organism evidence="2 3">
    <name type="scientific">Rhizobium nepotum 39/7</name>
    <dbReference type="NCBI Taxonomy" id="1368418"/>
    <lineage>
        <taxon>Bacteria</taxon>
        <taxon>Pseudomonadati</taxon>
        <taxon>Pseudomonadota</taxon>
        <taxon>Alphaproteobacteria</taxon>
        <taxon>Hyphomicrobiales</taxon>
        <taxon>Rhizobiaceae</taxon>
        <taxon>Rhizobium/Agrobacterium group</taxon>
        <taxon>Rhizobium</taxon>
    </lineage>
</organism>
<evidence type="ECO:0000256" key="1">
    <source>
        <dbReference type="SAM" id="MobiDB-lite"/>
    </source>
</evidence>
<proteinExistence type="predicted"/>
<dbReference type="EMBL" id="JWJH01000011">
    <property type="protein sequence ID" value="KJF67416.1"/>
    <property type="molecule type" value="Genomic_DNA"/>
</dbReference>
<evidence type="ECO:0000313" key="3">
    <source>
        <dbReference type="Proteomes" id="UP000052068"/>
    </source>
</evidence>
<accession>A0ABR5CRW1</accession>
<evidence type="ECO:0008006" key="4">
    <source>
        <dbReference type="Google" id="ProtNLM"/>
    </source>
</evidence>